<evidence type="ECO:0000313" key="1">
    <source>
        <dbReference type="EMBL" id="KAL3046040.1"/>
    </source>
</evidence>
<gene>
    <name evidence="1" type="ORF">OYC64_004116</name>
</gene>
<dbReference type="PANTHER" id="PTHR21301:SF10">
    <property type="entry name" value="REVERSE TRANSCRIPTASE DOMAIN-CONTAINING PROTEIN"/>
    <property type="match status" value="1"/>
</dbReference>
<dbReference type="EMBL" id="JBIYXZ010002085">
    <property type="protein sequence ID" value="KAL3046040.1"/>
    <property type="molecule type" value="Genomic_DNA"/>
</dbReference>
<keyword evidence="2" id="KW-1185">Reference proteome</keyword>
<reference evidence="1 2" key="1">
    <citation type="journal article" date="2022" name="G3 (Bethesda)">
        <title>Evaluating Illumina-, Nanopore-, and PacBio-based genome assembly strategies with the bald notothen, Trematomus borchgrevinki.</title>
        <authorList>
            <person name="Rayamajhi N."/>
            <person name="Cheng C.C."/>
            <person name="Catchen J.M."/>
        </authorList>
    </citation>
    <scope>NUCLEOTIDE SEQUENCE [LARGE SCALE GENOMIC DNA]</scope>
    <source>
        <strain evidence="1">AGRC-2024</strain>
    </source>
</reference>
<organism evidence="1 2">
    <name type="scientific">Pagothenia borchgrevinki</name>
    <name type="common">Bald rockcod</name>
    <name type="synonym">Trematomus borchgrevinki</name>
    <dbReference type="NCBI Taxonomy" id="8213"/>
    <lineage>
        <taxon>Eukaryota</taxon>
        <taxon>Metazoa</taxon>
        <taxon>Chordata</taxon>
        <taxon>Craniata</taxon>
        <taxon>Vertebrata</taxon>
        <taxon>Euteleostomi</taxon>
        <taxon>Actinopterygii</taxon>
        <taxon>Neopterygii</taxon>
        <taxon>Teleostei</taxon>
        <taxon>Neoteleostei</taxon>
        <taxon>Acanthomorphata</taxon>
        <taxon>Eupercaria</taxon>
        <taxon>Perciformes</taxon>
        <taxon>Notothenioidei</taxon>
        <taxon>Nototheniidae</taxon>
        <taxon>Pagothenia</taxon>
    </lineage>
</organism>
<name>A0ABD2FX31_PAGBO</name>
<dbReference type="PANTHER" id="PTHR21301">
    <property type="entry name" value="REVERSE TRANSCRIPTASE"/>
    <property type="match status" value="1"/>
</dbReference>
<accession>A0ABD2FX31</accession>
<proteinExistence type="predicted"/>
<dbReference type="Proteomes" id="UP001619887">
    <property type="component" value="Unassembled WGS sequence"/>
</dbReference>
<reference evidence="1 2" key="2">
    <citation type="journal article" date="2024" name="G3 (Bethesda)">
        <title>The genome of the cryopelagic Antarctic bald notothen, Trematomus borchgrevinki.</title>
        <authorList>
            <person name="Rayamajhi N."/>
            <person name="Rivera-Colon A.G."/>
            <person name="Minhas B.F."/>
            <person name="Cheng C.C."/>
            <person name="Catchen J.M."/>
        </authorList>
    </citation>
    <scope>NUCLEOTIDE SEQUENCE [LARGE SCALE GENOMIC DNA]</scope>
    <source>
        <strain evidence="1">AGRC-2024</strain>
    </source>
</reference>
<sequence>MGHKYAPAYADIYLAHWEETAFIKLTLKPLLYHRYLYDIFGLWHHSTDDFTTFMGTLNSHYPKITLKHTLQPLTVEFLDTCVFIQRPDQNTVHQSDF</sequence>
<dbReference type="AlphaFoldDB" id="A0ABD2FX31"/>
<protein>
    <submittedName>
        <fullName evidence="1">Uncharacterized protein</fullName>
    </submittedName>
</protein>
<evidence type="ECO:0000313" key="2">
    <source>
        <dbReference type="Proteomes" id="UP001619887"/>
    </source>
</evidence>
<comment type="caution">
    <text evidence="1">The sequence shown here is derived from an EMBL/GenBank/DDBJ whole genome shotgun (WGS) entry which is preliminary data.</text>
</comment>